<dbReference type="InterPro" id="IPR025669">
    <property type="entry name" value="AAA_dom"/>
</dbReference>
<gene>
    <name evidence="6" type="ORF">RF007C_15970</name>
</gene>
<dbReference type="Proteomes" id="UP000019365">
    <property type="component" value="Unassembled WGS sequence"/>
</dbReference>
<protein>
    <recommendedName>
        <fullName evidence="4">Sporulation initiation inhibitor protein Soj</fullName>
    </recommendedName>
</protein>
<organism evidence="6 7">
    <name type="scientific">Ruminococcus flavefaciens 007c</name>
    <dbReference type="NCBI Taxonomy" id="1341157"/>
    <lineage>
        <taxon>Bacteria</taxon>
        <taxon>Bacillati</taxon>
        <taxon>Bacillota</taxon>
        <taxon>Clostridia</taxon>
        <taxon>Eubacteriales</taxon>
        <taxon>Oscillospiraceae</taxon>
        <taxon>Ruminococcus</taxon>
    </lineage>
</organism>
<proteinExistence type="inferred from homology"/>
<comment type="catalytic activity">
    <reaction evidence="2">
        <text>ATP + H2O = ADP + phosphate + H(+)</text>
        <dbReference type="Rhea" id="RHEA:13065"/>
        <dbReference type="ChEBI" id="CHEBI:15377"/>
        <dbReference type="ChEBI" id="CHEBI:15378"/>
        <dbReference type="ChEBI" id="CHEBI:30616"/>
        <dbReference type="ChEBI" id="CHEBI:43474"/>
        <dbReference type="ChEBI" id="CHEBI:456216"/>
    </reaction>
</comment>
<dbReference type="InterPro" id="IPR050678">
    <property type="entry name" value="DNA_Partitioning_ATPase"/>
</dbReference>
<dbReference type="EMBL" id="ATAX01000028">
    <property type="protein sequence ID" value="EWM53108.1"/>
    <property type="molecule type" value="Genomic_DNA"/>
</dbReference>
<comment type="subunit">
    <text evidence="3">Dimerizes in the presence of ATP but not ADP; ATP-binding is required for double-stranded (ds)DNA-binding. Interacts with DnaA.</text>
</comment>
<comment type="similarity">
    <text evidence="1">Belongs to the ParA family.</text>
</comment>
<dbReference type="SUPFAM" id="SSF52540">
    <property type="entry name" value="P-loop containing nucleoside triphosphate hydrolases"/>
    <property type="match status" value="1"/>
</dbReference>
<reference evidence="6 7" key="1">
    <citation type="journal article" date="2014" name="PLoS ONE">
        <title>Rumen cellulosomics: divergent fiber-degrading strategies revealed by comparative genome-wide analysis of six ruminococcal strains.</title>
        <authorList>
            <person name="Dassa B."/>
            <person name="Borovok I."/>
            <person name="Ruimy-Israeli V."/>
            <person name="Lamed R."/>
            <person name="Flint H.J."/>
            <person name="Duncan S.H."/>
            <person name="Henrissat B."/>
            <person name="Coutinho P."/>
            <person name="Morrison M."/>
            <person name="Mosoni P."/>
            <person name="Yeoman C.J."/>
            <person name="White B.A."/>
            <person name="Bayer E.A."/>
        </authorList>
    </citation>
    <scope>NUCLEOTIDE SEQUENCE [LARGE SCALE GENOMIC DNA]</scope>
    <source>
        <strain evidence="6 7">007c</strain>
    </source>
</reference>
<evidence type="ECO:0000313" key="7">
    <source>
        <dbReference type="Proteomes" id="UP000019365"/>
    </source>
</evidence>
<dbReference type="OrthoDB" id="9815116at2"/>
<dbReference type="PATRIC" id="fig|1341157.4.peg.2594"/>
<dbReference type="CDD" id="cd02042">
    <property type="entry name" value="ParAB_family"/>
    <property type="match status" value="1"/>
</dbReference>
<dbReference type="Gene3D" id="3.40.50.300">
    <property type="entry name" value="P-loop containing nucleotide triphosphate hydrolases"/>
    <property type="match status" value="1"/>
</dbReference>
<dbReference type="eggNOG" id="COG1192">
    <property type="taxonomic scope" value="Bacteria"/>
</dbReference>
<dbReference type="PANTHER" id="PTHR13696:SF52">
    <property type="entry name" value="PARA FAMILY PROTEIN CT_582"/>
    <property type="match status" value="1"/>
</dbReference>
<feature type="domain" description="AAA" evidence="5">
    <location>
        <begin position="3"/>
        <end position="178"/>
    </location>
</feature>
<dbReference type="InterPro" id="IPR027417">
    <property type="entry name" value="P-loop_NTPase"/>
</dbReference>
<evidence type="ECO:0000259" key="5">
    <source>
        <dbReference type="Pfam" id="PF13614"/>
    </source>
</evidence>
<comment type="caution">
    <text evidence="6">The sequence shown here is derived from an EMBL/GenBank/DDBJ whole genome shotgun (WGS) entry which is preliminary data.</text>
</comment>
<name>W7UGP7_RUMFL</name>
<dbReference type="PANTHER" id="PTHR13696">
    <property type="entry name" value="P-LOOP CONTAINING NUCLEOSIDE TRIPHOSPHATE HYDROLASE"/>
    <property type="match status" value="1"/>
</dbReference>
<evidence type="ECO:0000256" key="3">
    <source>
        <dbReference type="ARBA" id="ARBA00062323"/>
    </source>
</evidence>
<accession>W7UGP7</accession>
<dbReference type="AlphaFoldDB" id="W7UGP7"/>
<dbReference type="FunFam" id="3.40.50.300:FF:000285">
    <property type="entry name" value="Sporulation initiation inhibitor Soj"/>
    <property type="match status" value="1"/>
</dbReference>
<keyword evidence="7" id="KW-1185">Reference proteome</keyword>
<evidence type="ECO:0000256" key="1">
    <source>
        <dbReference type="ARBA" id="ARBA00006976"/>
    </source>
</evidence>
<evidence type="ECO:0000256" key="2">
    <source>
        <dbReference type="ARBA" id="ARBA00049360"/>
    </source>
</evidence>
<dbReference type="RefSeq" id="WP_037300347.1">
    <property type="nucleotide sequence ID" value="NZ_ATAX01000028.1"/>
</dbReference>
<dbReference type="Pfam" id="PF13614">
    <property type="entry name" value="AAA_31"/>
    <property type="match status" value="1"/>
</dbReference>
<evidence type="ECO:0000313" key="6">
    <source>
        <dbReference type="EMBL" id="EWM53108.1"/>
    </source>
</evidence>
<sequence>MGKIIAVANQKGGVGKSTTVINIAAYLGSRGFKVLCIDSDSQGNTTTGFGIKKKSVSASAYDVIMGKTRIQEAIIETEFINVSIVPGTEALAGCELELAQNDNRVNRLKMQLLTCKDDYDYILIDCPPALGTITINGIVACDSIIVPMLAEFYALEGLSQLVNTIKIVKNNYNPALQIEGILFTMFDGRLNVANDVVAEVEKYFPDKVFKTKVPRNVRISEAPSHGKPVMYYDKASKGAESYELVCHEILDEPLELPKKKKIFSFKKNRKGKRSS</sequence>
<evidence type="ECO:0000256" key="4">
    <source>
        <dbReference type="ARBA" id="ARBA00071824"/>
    </source>
</evidence>